<dbReference type="OrthoDB" id="10375863at2759"/>
<proteinExistence type="predicted"/>
<keyword evidence="3" id="KW-1185">Reference proteome</keyword>
<dbReference type="AlphaFoldDB" id="A0A6A5V1F6"/>
<feature type="compositionally biased region" description="Polar residues" evidence="1">
    <location>
        <begin position="104"/>
        <end position="124"/>
    </location>
</feature>
<reference evidence="2" key="1">
    <citation type="journal article" date="2020" name="Stud. Mycol.">
        <title>101 Dothideomycetes genomes: a test case for predicting lifestyles and emergence of pathogens.</title>
        <authorList>
            <person name="Haridas S."/>
            <person name="Albert R."/>
            <person name="Binder M."/>
            <person name="Bloem J."/>
            <person name="Labutti K."/>
            <person name="Salamov A."/>
            <person name="Andreopoulos B."/>
            <person name="Baker S."/>
            <person name="Barry K."/>
            <person name="Bills G."/>
            <person name="Bluhm B."/>
            <person name="Cannon C."/>
            <person name="Castanera R."/>
            <person name="Culley D."/>
            <person name="Daum C."/>
            <person name="Ezra D."/>
            <person name="Gonzalez J."/>
            <person name="Henrissat B."/>
            <person name="Kuo A."/>
            <person name="Liang C."/>
            <person name="Lipzen A."/>
            <person name="Lutzoni F."/>
            <person name="Magnuson J."/>
            <person name="Mondo S."/>
            <person name="Nolan M."/>
            <person name="Ohm R."/>
            <person name="Pangilinan J."/>
            <person name="Park H.-J."/>
            <person name="Ramirez L."/>
            <person name="Alfaro M."/>
            <person name="Sun H."/>
            <person name="Tritt A."/>
            <person name="Yoshinaga Y."/>
            <person name="Zwiers L.-H."/>
            <person name="Turgeon B."/>
            <person name="Goodwin S."/>
            <person name="Spatafora J."/>
            <person name="Crous P."/>
            <person name="Grigoriev I."/>
        </authorList>
    </citation>
    <scope>NUCLEOTIDE SEQUENCE</scope>
    <source>
        <strain evidence="2">CBS 107.79</strain>
    </source>
</reference>
<feature type="region of interest" description="Disordered" evidence="1">
    <location>
        <begin position="298"/>
        <end position="319"/>
    </location>
</feature>
<feature type="compositionally biased region" description="Polar residues" evidence="1">
    <location>
        <begin position="42"/>
        <end position="51"/>
    </location>
</feature>
<evidence type="ECO:0000313" key="3">
    <source>
        <dbReference type="Proteomes" id="UP000800036"/>
    </source>
</evidence>
<protein>
    <submittedName>
        <fullName evidence="2">Uncharacterized protein</fullName>
    </submittedName>
</protein>
<sequence length="357" mass="40581">MSSQASGDALMLNAMTTLGREKPEPLDSIGAIPDKDSSKQIIAPSTTSSLPIQPIVSRRAPSPTHEPHGLPATHPWFSTTESPISRSSMSITPHTASIPRTAVPRTSNARHSSSHGFSTSTAPEQTKRIRSLLQLCRVPVSQYQKWRAERNRQALEKLHRRFAKIELPLRNGQFQTREIIAWIDYNCPVNLFSRNLVEELPPLKYESSDRRYYADTPGGPAYSNERFKARWFCEHPGTFDRTYEVNTFEILERDLGCDAIIGRPAIEKHRLIPTGLRLPLAVPFGVRSRHLDIDKRNAHAKESTARQARQYETREMGQADTYEQECKDYAHRRAHDAGQRAYGEAYRLEYARALAEY</sequence>
<feature type="region of interest" description="Disordered" evidence="1">
    <location>
        <begin position="42"/>
        <end position="76"/>
    </location>
</feature>
<dbReference type="Proteomes" id="UP000800036">
    <property type="component" value="Unassembled WGS sequence"/>
</dbReference>
<name>A0A6A5V1F6_9PLEO</name>
<accession>A0A6A5V1F6</accession>
<feature type="region of interest" description="Disordered" evidence="1">
    <location>
        <begin position="103"/>
        <end position="124"/>
    </location>
</feature>
<gene>
    <name evidence="2" type="ORF">BU23DRAFT_570680</name>
</gene>
<organism evidence="2 3">
    <name type="scientific">Bimuria novae-zelandiae CBS 107.79</name>
    <dbReference type="NCBI Taxonomy" id="1447943"/>
    <lineage>
        <taxon>Eukaryota</taxon>
        <taxon>Fungi</taxon>
        <taxon>Dikarya</taxon>
        <taxon>Ascomycota</taxon>
        <taxon>Pezizomycotina</taxon>
        <taxon>Dothideomycetes</taxon>
        <taxon>Pleosporomycetidae</taxon>
        <taxon>Pleosporales</taxon>
        <taxon>Massarineae</taxon>
        <taxon>Didymosphaeriaceae</taxon>
        <taxon>Bimuria</taxon>
    </lineage>
</organism>
<evidence type="ECO:0000256" key="1">
    <source>
        <dbReference type="SAM" id="MobiDB-lite"/>
    </source>
</evidence>
<feature type="compositionally biased region" description="Basic and acidic residues" evidence="1">
    <location>
        <begin position="298"/>
        <end position="317"/>
    </location>
</feature>
<evidence type="ECO:0000313" key="2">
    <source>
        <dbReference type="EMBL" id="KAF1970510.1"/>
    </source>
</evidence>
<dbReference type="EMBL" id="ML976700">
    <property type="protein sequence ID" value="KAF1970510.1"/>
    <property type="molecule type" value="Genomic_DNA"/>
</dbReference>